<dbReference type="PROSITE" id="PS00444">
    <property type="entry name" value="POLYPRENYL_SYNTHASE_2"/>
    <property type="match status" value="1"/>
</dbReference>
<dbReference type="Pfam" id="PF00348">
    <property type="entry name" value="polyprenyl_synt"/>
    <property type="match status" value="1"/>
</dbReference>
<comment type="similarity">
    <text evidence="2 6">Belongs to the FPP/GGPP synthase family.</text>
</comment>
<dbReference type="EMBL" id="PVNE01000017">
    <property type="protein sequence ID" value="PRX40077.1"/>
    <property type="molecule type" value="Genomic_DNA"/>
</dbReference>
<dbReference type="GO" id="GO:0046872">
    <property type="term" value="F:metal ion binding"/>
    <property type="evidence" value="ECO:0007669"/>
    <property type="project" value="UniProtKB-KW"/>
</dbReference>
<dbReference type="AlphaFoldDB" id="A0A2T0LDD8"/>
<dbReference type="PROSITE" id="PS00723">
    <property type="entry name" value="POLYPRENYL_SYNTHASE_1"/>
    <property type="match status" value="1"/>
</dbReference>
<sequence>MRAAGLIGLKVQASSSSANRQRRDGRAHGSLIGEADFLCPLWMKLLDIYEELRSDLKIIEEELADSLVTSQAGLNRSSGHLLEAGGKRIRPLFVLLSGRFGQYDIHRLKRVAVPLELIHMATLVHDDVIDDAETRRGRKTVKAQWDNRVAMYTGDYIFARSLQVVTEIEDPAVHRILSRSIMDMCRGEIEQVRDFYDASPSLLRYFRRIKRKTALLMAVSCQLGSLVSRAEERIVRNLYLYGYYVGMAFQVTDDVLDFIGDESVLGKPAGSDLRQGNVTLPVIYALRTAEPRERERILTYLQSNGRKVPLSTVLDIVRRSGGIDYSMRLAERYLQKALLVLNRLPSCGARDSLERIARFVGSRSY</sequence>
<keyword evidence="4" id="KW-0479">Metal-binding</keyword>
<dbReference type="CDD" id="cd00685">
    <property type="entry name" value="Trans_IPPS_HT"/>
    <property type="match status" value="1"/>
</dbReference>
<evidence type="ECO:0000256" key="3">
    <source>
        <dbReference type="ARBA" id="ARBA00022679"/>
    </source>
</evidence>
<dbReference type="Gene3D" id="1.10.600.10">
    <property type="entry name" value="Farnesyl Diphosphate Synthase"/>
    <property type="match status" value="1"/>
</dbReference>
<comment type="caution">
    <text evidence="7">The sequence shown here is derived from an EMBL/GenBank/DDBJ whole genome shotgun (WGS) entry which is preliminary data.</text>
</comment>
<dbReference type="GO" id="GO:0008299">
    <property type="term" value="P:isoprenoid biosynthetic process"/>
    <property type="evidence" value="ECO:0007669"/>
    <property type="project" value="InterPro"/>
</dbReference>
<evidence type="ECO:0000256" key="5">
    <source>
        <dbReference type="ARBA" id="ARBA00022842"/>
    </source>
</evidence>
<keyword evidence="3 6" id="KW-0808">Transferase</keyword>
<keyword evidence="8" id="KW-1185">Reference proteome</keyword>
<evidence type="ECO:0000256" key="4">
    <source>
        <dbReference type="ARBA" id="ARBA00022723"/>
    </source>
</evidence>
<dbReference type="InterPro" id="IPR008949">
    <property type="entry name" value="Isoprenoid_synthase_dom_sf"/>
</dbReference>
<evidence type="ECO:0000313" key="8">
    <source>
        <dbReference type="Proteomes" id="UP000237797"/>
    </source>
</evidence>
<organism evidence="7 8">
    <name type="scientific">Planifilum fimeticola</name>
    <dbReference type="NCBI Taxonomy" id="201975"/>
    <lineage>
        <taxon>Bacteria</taxon>
        <taxon>Bacillati</taxon>
        <taxon>Bacillota</taxon>
        <taxon>Bacilli</taxon>
        <taxon>Bacillales</taxon>
        <taxon>Thermoactinomycetaceae</taxon>
        <taxon>Planifilum</taxon>
    </lineage>
</organism>
<evidence type="ECO:0000256" key="6">
    <source>
        <dbReference type="RuleBase" id="RU004466"/>
    </source>
</evidence>
<dbReference type="InterPro" id="IPR033749">
    <property type="entry name" value="Polyprenyl_synt_CS"/>
</dbReference>
<keyword evidence="5" id="KW-0460">Magnesium</keyword>
<protein>
    <submittedName>
        <fullName evidence="7">Heptaprenyl diphosphate synthase</fullName>
    </submittedName>
</protein>
<dbReference type="SFLD" id="SFLDS00005">
    <property type="entry name" value="Isoprenoid_Synthase_Type_I"/>
    <property type="match status" value="1"/>
</dbReference>
<dbReference type="SUPFAM" id="SSF48576">
    <property type="entry name" value="Terpenoid synthases"/>
    <property type="match status" value="1"/>
</dbReference>
<reference evidence="7 8" key="1">
    <citation type="submission" date="2018-03" db="EMBL/GenBank/DDBJ databases">
        <title>Genomic Encyclopedia of Archaeal and Bacterial Type Strains, Phase II (KMG-II): from individual species to whole genera.</title>
        <authorList>
            <person name="Goeker M."/>
        </authorList>
    </citation>
    <scope>NUCLEOTIDE SEQUENCE [LARGE SCALE GENOMIC DNA]</scope>
    <source>
        <strain evidence="7 8">DSM 44946</strain>
    </source>
</reference>
<dbReference type="InterPro" id="IPR000092">
    <property type="entry name" value="Polyprenyl_synt"/>
</dbReference>
<evidence type="ECO:0000313" key="7">
    <source>
        <dbReference type="EMBL" id="PRX40077.1"/>
    </source>
</evidence>
<proteinExistence type="inferred from homology"/>
<name>A0A2T0LDD8_9BACL</name>
<evidence type="ECO:0000256" key="2">
    <source>
        <dbReference type="ARBA" id="ARBA00006706"/>
    </source>
</evidence>
<gene>
    <name evidence="7" type="ORF">CLV97_11760</name>
</gene>
<dbReference type="Proteomes" id="UP000237797">
    <property type="component" value="Unassembled WGS sequence"/>
</dbReference>
<dbReference type="PANTHER" id="PTHR12001">
    <property type="entry name" value="GERANYLGERANYL PYROPHOSPHATE SYNTHASE"/>
    <property type="match status" value="1"/>
</dbReference>
<dbReference type="PANTHER" id="PTHR12001:SF69">
    <property type="entry name" value="ALL TRANS-POLYPRENYL-DIPHOSPHATE SYNTHASE PDSS1"/>
    <property type="match status" value="1"/>
</dbReference>
<accession>A0A2T0LDD8</accession>
<evidence type="ECO:0000256" key="1">
    <source>
        <dbReference type="ARBA" id="ARBA00001946"/>
    </source>
</evidence>
<dbReference type="GO" id="GO:0004659">
    <property type="term" value="F:prenyltransferase activity"/>
    <property type="evidence" value="ECO:0007669"/>
    <property type="project" value="InterPro"/>
</dbReference>
<comment type="cofactor">
    <cofactor evidence="1">
        <name>Mg(2+)</name>
        <dbReference type="ChEBI" id="CHEBI:18420"/>
    </cofactor>
</comment>